<keyword evidence="2" id="KW-0648">Protein biosynthesis</keyword>
<dbReference type="Proteomes" id="UP000811255">
    <property type="component" value="Unassembled WGS sequence"/>
</dbReference>
<protein>
    <submittedName>
        <fullName evidence="2">Elongation factor P</fullName>
    </submittedName>
</protein>
<reference evidence="2 3" key="1">
    <citation type="submission" date="2021-05" db="EMBL/GenBank/DDBJ databases">
        <title>Croceibacterium sp. LX-88 genome sequence.</title>
        <authorList>
            <person name="Luo X."/>
        </authorList>
    </citation>
    <scope>NUCLEOTIDE SEQUENCE [LARGE SCALE GENOMIC DNA]</scope>
    <source>
        <strain evidence="2 3">LX-88</strain>
    </source>
</reference>
<dbReference type="EMBL" id="JAHFVK010000001">
    <property type="protein sequence ID" value="MBT2133594.1"/>
    <property type="molecule type" value="Genomic_DNA"/>
</dbReference>
<keyword evidence="1" id="KW-0732">Signal</keyword>
<dbReference type="RefSeq" id="WP_214534865.1">
    <property type="nucleotide sequence ID" value="NZ_JAHFVK010000001.1"/>
</dbReference>
<feature type="signal peptide" evidence="1">
    <location>
        <begin position="1"/>
        <end position="20"/>
    </location>
</feature>
<evidence type="ECO:0000256" key="1">
    <source>
        <dbReference type="SAM" id="SignalP"/>
    </source>
</evidence>
<comment type="caution">
    <text evidence="2">The sequence shown here is derived from an EMBL/GenBank/DDBJ whole genome shotgun (WGS) entry which is preliminary data.</text>
</comment>
<keyword evidence="2" id="KW-0251">Elongation factor</keyword>
<name>A0ABS5W1S7_9SPHN</name>
<proteinExistence type="predicted"/>
<sequence>MKSISALVALAAIISVPVHAQGAIGTVQRGKYVCELPGDASGSAGIAQPNLNFTIKSASRYSTAKGRGAYLRRGDILTFTSGPRQGESFVIISPNFVRLLEDGKAGKLRCVRSSH</sequence>
<keyword evidence="3" id="KW-1185">Reference proteome</keyword>
<organism evidence="2 3">
    <name type="scientific">Croceibacterium selenioxidans</name>
    <dbReference type="NCBI Taxonomy" id="2838833"/>
    <lineage>
        <taxon>Bacteria</taxon>
        <taxon>Pseudomonadati</taxon>
        <taxon>Pseudomonadota</taxon>
        <taxon>Alphaproteobacteria</taxon>
        <taxon>Sphingomonadales</taxon>
        <taxon>Erythrobacteraceae</taxon>
        <taxon>Croceibacterium</taxon>
    </lineage>
</organism>
<evidence type="ECO:0000313" key="3">
    <source>
        <dbReference type="Proteomes" id="UP000811255"/>
    </source>
</evidence>
<dbReference type="GO" id="GO:0003746">
    <property type="term" value="F:translation elongation factor activity"/>
    <property type="evidence" value="ECO:0007669"/>
    <property type="project" value="UniProtKB-KW"/>
</dbReference>
<evidence type="ECO:0000313" key="2">
    <source>
        <dbReference type="EMBL" id="MBT2133594.1"/>
    </source>
</evidence>
<feature type="chain" id="PRO_5047133515" evidence="1">
    <location>
        <begin position="21"/>
        <end position="115"/>
    </location>
</feature>
<accession>A0ABS5W1S7</accession>
<gene>
    <name evidence="2" type="ORF">KK137_04530</name>
</gene>